<proteinExistence type="predicted"/>
<keyword evidence="1" id="KW-0675">Receptor</keyword>
<dbReference type="EMBL" id="CM051396">
    <property type="protein sequence ID" value="KAJ4723896.1"/>
    <property type="molecule type" value="Genomic_DNA"/>
</dbReference>
<keyword evidence="1" id="KW-0418">Kinase</keyword>
<gene>
    <name evidence="1" type="ORF">OWV82_007217</name>
</gene>
<dbReference type="Proteomes" id="UP001164539">
    <property type="component" value="Chromosome 3"/>
</dbReference>
<keyword evidence="1" id="KW-0808">Transferase</keyword>
<keyword evidence="2" id="KW-1185">Reference proteome</keyword>
<accession>A0ACC1YK90</accession>
<evidence type="ECO:0000313" key="1">
    <source>
        <dbReference type="EMBL" id="KAJ4723896.1"/>
    </source>
</evidence>
<organism evidence="1 2">
    <name type="scientific">Melia azedarach</name>
    <name type="common">Chinaberry tree</name>
    <dbReference type="NCBI Taxonomy" id="155640"/>
    <lineage>
        <taxon>Eukaryota</taxon>
        <taxon>Viridiplantae</taxon>
        <taxon>Streptophyta</taxon>
        <taxon>Embryophyta</taxon>
        <taxon>Tracheophyta</taxon>
        <taxon>Spermatophyta</taxon>
        <taxon>Magnoliopsida</taxon>
        <taxon>eudicotyledons</taxon>
        <taxon>Gunneridae</taxon>
        <taxon>Pentapetalae</taxon>
        <taxon>rosids</taxon>
        <taxon>malvids</taxon>
        <taxon>Sapindales</taxon>
        <taxon>Meliaceae</taxon>
        <taxon>Melia</taxon>
    </lineage>
</organism>
<reference evidence="1 2" key="1">
    <citation type="journal article" date="2023" name="Science">
        <title>Complex scaffold remodeling in plant triterpene biosynthesis.</title>
        <authorList>
            <person name="De La Pena R."/>
            <person name="Hodgson H."/>
            <person name="Liu J.C."/>
            <person name="Stephenson M.J."/>
            <person name="Martin A.C."/>
            <person name="Owen C."/>
            <person name="Harkess A."/>
            <person name="Leebens-Mack J."/>
            <person name="Jimenez L.E."/>
            <person name="Osbourn A."/>
            <person name="Sattely E.S."/>
        </authorList>
    </citation>
    <scope>NUCLEOTIDE SEQUENCE [LARGE SCALE GENOMIC DNA]</scope>
    <source>
        <strain evidence="2">cv. JPN11</strain>
        <tissue evidence="1">Leaf</tissue>
    </source>
</reference>
<protein>
    <submittedName>
        <fullName evidence="1">Receptor protein kinase</fullName>
    </submittedName>
</protein>
<comment type="caution">
    <text evidence="1">The sequence shown here is derived from an EMBL/GenBank/DDBJ whole genome shotgun (WGS) entry which is preliminary data.</text>
</comment>
<evidence type="ECO:0000313" key="2">
    <source>
        <dbReference type="Proteomes" id="UP001164539"/>
    </source>
</evidence>
<sequence length="207" mass="23122">MTPSTLHYHSSFLRFVFLILFLMLTFSFTVSSDASEEANALFKWKTSLHHYHLNSSILPSWTLQPVNATPTTSMCSWSGIHCSQARRVIAIYLTNMSLKEFAGIYGYAAPELAYTMKVTEKCNVYSFGVLALEVINGKHPGDFLSSISSSSPNTNISLDQVLDPRLPYPSFDVRSKLTSIMNIAFLCVDKNPNSRPIMSTVSQLLCM</sequence>
<name>A0ACC1YK90_MELAZ</name>